<evidence type="ECO:0000313" key="1">
    <source>
        <dbReference type="EMBL" id="QDH49684.1"/>
    </source>
</evidence>
<protein>
    <submittedName>
        <fullName evidence="1">Uncharacterized protein</fullName>
    </submittedName>
</protein>
<reference evidence="1 2" key="1">
    <citation type="submission" date="2019-06" db="EMBL/GenBank/DDBJ databases">
        <authorList>
            <person name="Fakulujo A."/>
            <person name="Fiaz D."/>
            <person name="Garg S."/>
            <person name="Gordon G."/>
            <person name="Haider Z."/>
            <person name="Hale A."/>
            <person name="Hodges K."/>
            <person name="Jacob L."/>
            <person name="Kandil F."/>
            <person name="Kincaid V."/>
            <person name="Melchor-Guerra M."/>
            <person name="Morrelli A."/>
            <person name="Morris R."/>
            <person name="Nawaz M."/>
            <person name="Nguyen N."/>
            <person name="Omair A."/>
            <person name="Pray J."/>
            <person name="Saleem H."/>
            <person name="Saravane K."/>
            <person name="Sharma A."/>
            <person name="Singh A."/>
            <person name="Walston M."/>
            <person name="Zaman H."/>
            <person name="Puthuveetil N."/>
            <person name="Do L."/>
            <person name="Islam N."/>
            <person name="Johnson A."/>
        </authorList>
    </citation>
    <scope>NUCLEOTIDE SEQUENCE [LARGE SCALE GENOMIC DNA]</scope>
</reference>
<gene>
    <name evidence="1" type="primary">59</name>
    <name evidence="1" type="ORF">KYLE_60</name>
</gene>
<dbReference type="Proteomes" id="UP000319711">
    <property type="component" value="Segment"/>
</dbReference>
<accession>A0A514A8Y4</accession>
<sequence length="42" mass="5002">MRVISFTPFLLSKYMCTLSRTNPGFRFFTFHPLKIAYNNIID</sequence>
<organism evidence="1 2">
    <name type="scientific">Pantoea phage Kyle</name>
    <dbReference type="NCBI Taxonomy" id="2589665"/>
    <lineage>
        <taxon>Viruses</taxon>
        <taxon>Duplodnaviria</taxon>
        <taxon>Heunggongvirae</taxon>
        <taxon>Uroviricota</taxon>
        <taxon>Caudoviricetes</taxon>
        <taxon>Lindbergviridae</taxon>
        <taxon>Kylevirus</taxon>
        <taxon>Kylevirus kyle</taxon>
    </lineage>
</organism>
<dbReference type="RefSeq" id="YP_009849892.1">
    <property type="nucleotide sequence ID" value="NC_048796.1"/>
</dbReference>
<dbReference type="KEGG" id="vg:55620386"/>
<dbReference type="EMBL" id="MN038177">
    <property type="protein sequence ID" value="QDH49684.1"/>
    <property type="molecule type" value="Genomic_DNA"/>
</dbReference>
<name>A0A514A8Y4_9CAUD</name>
<dbReference type="GeneID" id="55620386"/>
<evidence type="ECO:0000313" key="2">
    <source>
        <dbReference type="Proteomes" id="UP000319711"/>
    </source>
</evidence>
<keyword evidence="2" id="KW-1185">Reference proteome</keyword>
<proteinExistence type="predicted"/>